<dbReference type="SUPFAM" id="SSF55874">
    <property type="entry name" value="ATPase domain of HSP90 chaperone/DNA topoisomerase II/histidine kinase"/>
    <property type="match status" value="1"/>
</dbReference>
<dbReference type="PANTHER" id="PTHR45339:SF1">
    <property type="entry name" value="HYBRID SIGNAL TRANSDUCTION HISTIDINE KINASE J"/>
    <property type="match status" value="1"/>
</dbReference>
<feature type="domain" description="Response regulatory" evidence="17">
    <location>
        <begin position="618"/>
        <end position="736"/>
    </location>
</feature>
<organism evidence="19 20">
    <name type="scientific">Splendidivirga corallicola</name>
    <dbReference type="NCBI Taxonomy" id="3051826"/>
    <lineage>
        <taxon>Bacteria</taxon>
        <taxon>Pseudomonadati</taxon>
        <taxon>Bacteroidota</taxon>
        <taxon>Cytophagia</taxon>
        <taxon>Cytophagales</taxon>
        <taxon>Splendidivirgaceae</taxon>
        <taxon>Splendidivirga</taxon>
    </lineage>
</organism>
<dbReference type="Pfam" id="PF00072">
    <property type="entry name" value="Response_reg"/>
    <property type="match status" value="1"/>
</dbReference>
<dbReference type="Gene3D" id="3.30.565.10">
    <property type="entry name" value="Histidine kinase-like ATPase, C-terminal domain"/>
    <property type="match status" value="1"/>
</dbReference>
<feature type="transmembrane region" description="Helical" evidence="15">
    <location>
        <begin position="21"/>
        <end position="40"/>
    </location>
</feature>
<feature type="coiled-coil region" evidence="14">
    <location>
        <begin position="239"/>
        <end position="305"/>
    </location>
</feature>
<evidence type="ECO:0000256" key="2">
    <source>
        <dbReference type="ARBA" id="ARBA00004651"/>
    </source>
</evidence>
<dbReference type="Gene3D" id="1.10.287.130">
    <property type="match status" value="1"/>
</dbReference>
<feature type="modified residue" description="4-aspartylphosphate" evidence="13">
    <location>
        <position position="667"/>
    </location>
</feature>
<evidence type="ECO:0000256" key="14">
    <source>
        <dbReference type="SAM" id="Coils"/>
    </source>
</evidence>
<keyword evidence="4" id="KW-1003">Cell membrane</keyword>
<evidence type="ECO:0000313" key="20">
    <source>
        <dbReference type="Proteomes" id="UP001172082"/>
    </source>
</evidence>
<keyword evidence="5 13" id="KW-0597">Phosphoprotein</keyword>
<gene>
    <name evidence="19" type="ORF">QQ008_03995</name>
</gene>
<evidence type="ECO:0000256" key="5">
    <source>
        <dbReference type="ARBA" id="ARBA00022553"/>
    </source>
</evidence>
<dbReference type="InterPro" id="IPR008207">
    <property type="entry name" value="Sig_transdc_His_kin_Hpt_dom"/>
</dbReference>
<evidence type="ECO:0000256" key="4">
    <source>
        <dbReference type="ARBA" id="ARBA00022475"/>
    </source>
</evidence>
<feature type="domain" description="Histidine kinase" evidence="16">
    <location>
        <begin position="373"/>
        <end position="594"/>
    </location>
</feature>
<feature type="domain" description="HPt" evidence="18">
    <location>
        <begin position="774"/>
        <end position="865"/>
    </location>
</feature>
<evidence type="ECO:0000256" key="6">
    <source>
        <dbReference type="ARBA" id="ARBA00022692"/>
    </source>
</evidence>
<dbReference type="Gene3D" id="1.20.120.160">
    <property type="entry name" value="HPT domain"/>
    <property type="match status" value="1"/>
</dbReference>
<dbReference type="SMART" id="SM00387">
    <property type="entry name" value="HATPase_c"/>
    <property type="match status" value="1"/>
</dbReference>
<evidence type="ECO:0000256" key="12">
    <source>
        <dbReference type="PROSITE-ProRule" id="PRU00110"/>
    </source>
</evidence>
<proteinExistence type="predicted"/>
<dbReference type="InterPro" id="IPR036641">
    <property type="entry name" value="HPT_dom_sf"/>
</dbReference>
<keyword evidence="8" id="KW-0067">ATP-binding</keyword>
<dbReference type="Gene3D" id="3.40.50.2300">
    <property type="match status" value="1"/>
</dbReference>
<dbReference type="Pfam" id="PF05227">
    <property type="entry name" value="CHASE3"/>
    <property type="match status" value="1"/>
</dbReference>
<protein>
    <recommendedName>
        <fullName evidence="3">histidine kinase</fullName>
        <ecNumber evidence="3">2.7.13.3</ecNumber>
    </recommendedName>
</protein>
<dbReference type="InterPro" id="IPR036890">
    <property type="entry name" value="HATPase_C_sf"/>
</dbReference>
<dbReference type="PRINTS" id="PR00344">
    <property type="entry name" value="BCTRLSENSOR"/>
</dbReference>
<dbReference type="SMART" id="SM00448">
    <property type="entry name" value="REC"/>
    <property type="match status" value="1"/>
</dbReference>
<keyword evidence="14" id="KW-0175">Coiled coil</keyword>
<dbReference type="CDD" id="cd00082">
    <property type="entry name" value="HisKA"/>
    <property type="match status" value="1"/>
</dbReference>
<evidence type="ECO:0000313" key="19">
    <source>
        <dbReference type="EMBL" id="MDN5200502.1"/>
    </source>
</evidence>
<evidence type="ECO:0000256" key="8">
    <source>
        <dbReference type="ARBA" id="ARBA00022840"/>
    </source>
</evidence>
<sequence>MSKTPYKAIKEPAGSGIKTKVMIGFGLIIFGVLFIGYVGYNSFNALVDSVTVLSSPDKKIVVLNQVLKDIAEAENASREYLLTRDPEVLENYFVFTGSVERGVDSLKTLSDGDTLRLEKIDAISGLIQDKFTGSKSFMELKRSQDKVDYYSKAIKQIAANQRTIVDTIATSDSIPEEDQLKQDSSLFKQKLDSAIKEKEKKRFFGFLAGKKRRERDSIALAQALIDKIKIPDQPREKSYETVEEQSVELETIVEILEEIRRDAFLAQRFVSHKELDLIAQNSEVLEQIRTLINELEREESRAYKTNYQNAIRTVNQSIFVIIIVGSIGTFSGLVFLYLILSDIARRNHFRNLLINAREKAENESKAKEDFLANMSHEIRTPLNAVLGFSEQLNKTQLSGQQKEYLGAVRSSSEHLLNTVNDILDFSKIQANKLIIENIPFRLTDVIRDVHRTLKLKASEKGIVLTYSYDEDLDRSLLGDPFRLKQILLNLVNNGIKFTENGFVEVRAYLTSESKKLVKAKIDVKDSGMGISKDKVKEIFEGFKQSDSSTTRKFGGSGLGLSISRKLAQMLKGTLDVESTLGEGSTFTLLLPYEKITEPIESKASEKLEISSLASENLHFLIVDDDNLNIRLLSIILEKLGIHFELASNGKEAIERIKEKEFDLIMTDIQMPEVSGTDLAKYVRAQENKKRATVPIIALTANVMRGDLNRYLEAGINDYLLKPFKEIDLYNKIISTLKIERSANVILAEENQTSDNIANGQPYDLEGILQFTGAKNGIMIDILKSFMDNAELDIGKLRSHHKEKDVKGINEVAHKMLPSYQHLNVKSVIPQLLQLEQIKDLNGEVEKIIDHIDQESKIVAELLEKEINEIEVEKNE</sequence>
<dbReference type="SUPFAM" id="SSF52172">
    <property type="entry name" value="CheY-like"/>
    <property type="match status" value="1"/>
</dbReference>
<dbReference type="CDD" id="cd17546">
    <property type="entry name" value="REC_hyHK_CKI1_RcsC-like"/>
    <property type="match status" value="1"/>
</dbReference>
<dbReference type="InterPro" id="IPR005467">
    <property type="entry name" value="His_kinase_dom"/>
</dbReference>
<keyword evidence="20" id="KW-1185">Reference proteome</keyword>
<dbReference type="PROSITE" id="PS50894">
    <property type="entry name" value="HPT"/>
    <property type="match status" value="1"/>
</dbReference>
<name>A0ABT8KIG4_9BACT</name>
<keyword evidence="10" id="KW-0902">Two-component regulatory system</keyword>
<dbReference type="SUPFAM" id="SSF47384">
    <property type="entry name" value="Homodimeric domain of signal transducing histidine kinase"/>
    <property type="match status" value="1"/>
</dbReference>
<dbReference type="InterPro" id="IPR036097">
    <property type="entry name" value="HisK_dim/P_sf"/>
</dbReference>
<comment type="caution">
    <text evidence="19">The sequence shown here is derived from an EMBL/GenBank/DDBJ whole genome shotgun (WGS) entry which is preliminary data.</text>
</comment>
<dbReference type="Pfam" id="PF02518">
    <property type="entry name" value="HATPase_c"/>
    <property type="match status" value="1"/>
</dbReference>
<evidence type="ECO:0000256" key="7">
    <source>
        <dbReference type="ARBA" id="ARBA00022741"/>
    </source>
</evidence>
<dbReference type="PROSITE" id="PS50110">
    <property type="entry name" value="RESPONSE_REGULATORY"/>
    <property type="match status" value="1"/>
</dbReference>
<dbReference type="InterPro" id="IPR011006">
    <property type="entry name" value="CheY-like_superfamily"/>
</dbReference>
<comment type="catalytic activity">
    <reaction evidence="1">
        <text>ATP + protein L-histidine = ADP + protein N-phospho-L-histidine.</text>
        <dbReference type="EC" id="2.7.13.3"/>
    </reaction>
</comment>
<dbReference type="InterPro" id="IPR001789">
    <property type="entry name" value="Sig_transdc_resp-reg_receiver"/>
</dbReference>
<comment type="subcellular location">
    <subcellularLocation>
        <location evidence="2">Cell membrane</location>
        <topology evidence="2">Multi-pass membrane protein</topology>
    </subcellularLocation>
</comment>
<evidence type="ECO:0000256" key="9">
    <source>
        <dbReference type="ARBA" id="ARBA00022989"/>
    </source>
</evidence>
<dbReference type="InterPro" id="IPR004358">
    <property type="entry name" value="Sig_transdc_His_kin-like_C"/>
</dbReference>
<accession>A0ABT8KIG4</accession>
<evidence type="ECO:0000256" key="11">
    <source>
        <dbReference type="ARBA" id="ARBA00023136"/>
    </source>
</evidence>
<keyword evidence="9 15" id="KW-1133">Transmembrane helix</keyword>
<evidence type="ECO:0000259" key="17">
    <source>
        <dbReference type="PROSITE" id="PS50110"/>
    </source>
</evidence>
<dbReference type="InterPro" id="IPR003594">
    <property type="entry name" value="HATPase_dom"/>
</dbReference>
<dbReference type="SUPFAM" id="SSF47226">
    <property type="entry name" value="Histidine-containing phosphotransfer domain, HPT domain"/>
    <property type="match status" value="1"/>
</dbReference>
<evidence type="ECO:0000259" key="18">
    <source>
        <dbReference type="PROSITE" id="PS50894"/>
    </source>
</evidence>
<keyword evidence="6 15" id="KW-0812">Transmembrane</keyword>
<dbReference type="EMBL" id="JAUJEA010000001">
    <property type="protein sequence ID" value="MDN5200502.1"/>
    <property type="molecule type" value="Genomic_DNA"/>
</dbReference>
<dbReference type="Pfam" id="PF00512">
    <property type="entry name" value="HisKA"/>
    <property type="match status" value="1"/>
</dbReference>
<reference evidence="19" key="1">
    <citation type="submission" date="2023-06" db="EMBL/GenBank/DDBJ databases">
        <title>Genomic of Parafulvivirga corallium.</title>
        <authorList>
            <person name="Wang G."/>
        </authorList>
    </citation>
    <scope>NUCLEOTIDE SEQUENCE</scope>
    <source>
        <strain evidence="19">BMA10</strain>
    </source>
</reference>
<feature type="modified residue" description="Phosphohistidine" evidence="12">
    <location>
        <position position="813"/>
    </location>
</feature>
<dbReference type="SMART" id="SM00388">
    <property type="entry name" value="HisKA"/>
    <property type="match status" value="1"/>
</dbReference>
<dbReference type="EC" id="2.7.13.3" evidence="3"/>
<evidence type="ECO:0000259" key="16">
    <source>
        <dbReference type="PROSITE" id="PS50109"/>
    </source>
</evidence>
<dbReference type="RefSeq" id="WP_346750525.1">
    <property type="nucleotide sequence ID" value="NZ_JAUJEA010000001.1"/>
</dbReference>
<evidence type="ECO:0000256" key="3">
    <source>
        <dbReference type="ARBA" id="ARBA00012438"/>
    </source>
</evidence>
<evidence type="ECO:0000256" key="10">
    <source>
        <dbReference type="ARBA" id="ARBA00023012"/>
    </source>
</evidence>
<evidence type="ECO:0000256" key="1">
    <source>
        <dbReference type="ARBA" id="ARBA00000085"/>
    </source>
</evidence>
<dbReference type="PANTHER" id="PTHR45339">
    <property type="entry name" value="HYBRID SIGNAL TRANSDUCTION HISTIDINE KINASE J"/>
    <property type="match status" value="1"/>
</dbReference>
<dbReference type="InterPro" id="IPR003661">
    <property type="entry name" value="HisK_dim/P_dom"/>
</dbReference>
<dbReference type="CDD" id="cd16922">
    <property type="entry name" value="HATPase_EvgS-ArcB-TorS-like"/>
    <property type="match status" value="1"/>
</dbReference>
<dbReference type="PROSITE" id="PS50109">
    <property type="entry name" value="HIS_KIN"/>
    <property type="match status" value="1"/>
</dbReference>
<keyword evidence="7" id="KW-0547">Nucleotide-binding</keyword>
<evidence type="ECO:0000256" key="15">
    <source>
        <dbReference type="SAM" id="Phobius"/>
    </source>
</evidence>
<dbReference type="Proteomes" id="UP001172082">
    <property type="component" value="Unassembled WGS sequence"/>
</dbReference>
<keyword evidence="11 15" id="KW-0472">Membrane</keyword>
<feature type="transmembrane region" description="Helical" evidence="15">
    <location>
        <begin position="318"/>
        <end position="340"/>
    </location>
</feature>
<evidence type="ECO:0000256" key="13">
    <source>
        <dbReference type="PROSITE-ProRule" id="PRU00169"/>
    </source>
</evidence>
<dbReference type="InterPro" id="IPR007891">
    <property type="entry name" value="CHASE3"/>
</dbReference>